<keyword evidence="3" id="KW-1185">Reference proteome</keyword>
<evidence type="ECO:0000259" key="1">
    <source>
        <dbReference type="Pfam" id="PF14200"/>
    </source>
</evidence>
<protein>
    <recommendedName>
        <fullName evidence="1">Ricin B lectin domain-containing protein</fullName>
    </recommendedName>
</protein>
<reference evidence="2 3" key="1">
    <citation type="submission" date="2016-03" db="EMBL/GenBank/DDBJ databases">
        <title>Niastella vici sp. nov., isolated from farmland soil.</title>
        <authorList>
            <person name="Chen L."/>
            <person name="Wang D."/>
            <person name="Yang S."/>
            <person name="Wang G."/>
        </authorList>
    </citation>
    <scope>NUCLEOTIDE SEQUENCE [LARGE SCALE GENOMIC DNA]</scope>
    <source>
        <strain evidence="2 3">DJ57</strain>
    </source>
</reference>
<proteinExistence type="predicted"/>
<dbReference type="Pfam" id="PF14200">
    <property type="entry name" value="RicinB_lectin_2"/>
    <property type="match status" value="1"/>
</dbReference>
<dbReference type="EMBL" id="LVYD01000113">
    <property type="protein sequence ID" value="OQP57687.1"/>
    <property type="molecule type" value="Genomic_DNA"/>
</dbReference>
<name>A0A1V9FHD5_9BACT</name>
<organism evidence="2 3">
    <name type="scientific">Niastella vici</name>
    <dbReference type="NCBI Taxonomy" id="1703345"/>
    <lineage>
        <taxon>Bacteria</taxon>
        <taxon>Pseudomonadati</taxon>
        <taxon>Bacteroidota</taxon>
        <taxon>Chitinophagia</taxon>
        <taxon>Chitinophagales</taxon>
        <taxon>Chitinophagaceae</taxon>
        <taxon>Niastella</taxon>
    </lineage>
</organism>
<gene>
    <name evidence="2" type="ORF">A3860_08630</name>
</gene>
<feature type="domain" description="Ricin B lectin" evidence="1">
    <location>
        <begin position="219"/>
        <end position="286"/>
    </location>
</feature>
<comment type="caution">
    <text evidence="2">The sequence shown here is derived from an EMBL/GenBank/DDBJ whole genome shotgun (WGS) entry which is preliminary data.</text>
</comment>
<dbReference type="InterPro" id="IPR035992">
    <property type="entry name" value="Ricin_B-like_lectins"/>
</dbReference>
<dbReference type="InterPro" id="IPR000772">
    <property type="entry name" value="Ricin_B_lectin"/>
</dbReference>
<evidence type="ECO:0000313" key="3">
    <source>
        <dbReference type="Proteomes" id="UP000192796"/>
    </source>
</evidence>
<dbReference type="Proteomes" id="UP000192796">
    <property type="component" value="Unassembled WGS sequence"/>
</dbReference>
<sequence>MAGQLSSFGRQVFPVTDSTPVTKDGLTFGYSIVNEQEKEVSKGNASRYKVKFFITNTSDQAKILLRPQGSGLLVSTTSYYLVQFRCLNATGARLTNKEMSLQAKPCVIEAVIEDKDCSSDKTIQKERPANIGFWLRPNETIQGSCIFIVPLNERPNITATLFPMNNNTLVGTFSLGPTSNLAAQFQGFIRIRNLAANNYLNNQRGPVACSTISYDWFSAQWELLPVEGTRYYLIRNRQSNRFFSIDNNAMLSDNSETANARWLIEETGMRNTYTIKNASTNAKLVLQNDLLTTTDAFTTQPNMQWIIEQ</sequence>
<dbReference type="CDD" id="cd23432">
    <property type="entry name" value="beta-trefoil_Ricin_EndoBetaGal-like"/>
    <property type="match status" value="1"/>
</dbReference>
<dbReference type="STRING" id="1703345.A3860_08630"/>
<dbReference type="Gene3D" id="2.80.10.50">
    <property type="match status" value="1"/>
</dbReference>
<accession>A0A1V9FHD5</accession>
<evidence type="ECO:0000313" key="2">
    <source>
        <dbReference type="EMBL" id="OQP57687.1"/>
    </source>
</evidence>
<dbReference type="AlphaFoldDB" id="A0A1V9FHD5"/>
<dbReference type="SUPFAM" id="SSF50370">
    <property type="entry name" value="Ricin B-like lectins"/>
    <property type="match status" value="1"/>
</dbReference>